<comment type="catalytic activity">
    <reaction evidence="1">
        <text>Endohydrolysis of (1-&gt;3)- or (1-&gt;4)-linkages in beta-D-glucans when the glucose residue whose reducing group is involved in the linkage to be hydrolyzed is itself substituted at C-3.</text>
        <dbReference type="EC" id="3.2.1.6"/>
    </reaction>
</comment>
<dbReference type="SUPFAM" id="SSF49899">
    <property type="entry name" value="Concanavalin A-like lectins/glucanases"/>
    <property type="match status" value="1"/>
</dbReference>
<dbReference type="Gene3D" id="2.60.120.200">
    <property type="match status" value="1"/>
</dbReference>
<organism evidence="14 15">
    <name type="scientific">Aspergillus ruber (strain CBS 135680)</name>
    <dbReference type="NCBI Taxonomy" id="1388766"/>
    <lineage>
        <taxon>Eukaryota</taxon>
        <taxon>Fungi</taxon>
        <taxon>Dikarya</taxon>
        <taxon>Ascomycota</taxon>
        <taxon>Pezizomycotina</taxon>
        <taxon>Eurotiomycetes</taxon>
        <taxon>Eurotiomycetidae</taxon>
        <taxon>Eurotiales</taxon>
        <taxon>Aspergillaceae</taxon>
        <taxon>Aspergillus</taxon>
        <taxon>Aspergillus subgen. Aspergillus</taxon>
    </lineage>
</organism>
<sequence>MANMQLYPGDDYSRYGGATSQFPKLELPEQHTAHLSSSADYPYAPVSSRHPTIAPSATAGVASGALPWYDPRGWSLRTRLIVGGVAVAVIVGVVVGAVVGTKRNRYPNYMPLKYRLVDDYTGTSFFDKFDYFSAQDPTDGFVQYVDQTTAQNLNLTYATDESVLVKVDTSNTYAASGRQSVRIESKAQYNDGLFIFDISHTPYGCGLWPALWLTDGYNWPTNGEIDVVETNNLATEGNAVTLHSTAGCNMKVKRKQTGKPNYLTCDNSTHGNAGCGVQAEPQSYGEWLNALGGGVYTLEMRNAGIRAWFFPRDGIPDDITNSTPDPSTWGTALADFPSTNCDIPSHFANQSIIVNIDLCGQLGAQPQFYTEQYNCPGTCENFVAHNAANFTQAYWEFKSFKVYQAQ</sequence>
<keyword evidence="7" id="KW-0378">Hydrolase</keyword>
<dbReference type="InterPro" id="IPR050546">
    <property type="entry name" value="Glycosyl_Hydrlase_16"/>
</dbReference>
<dbReference type="GO" id="GO:0052861">
    <property type="term" value="F:endo-1,3(4)-beta-glucanase activity"/>
    <property type="evidence" value="ECO:0007669"/>
    <property type="project" value="UniProtKB-EC"/>
</dbReference>
<dbReference type="PANTHER" id="PTHR10963">
    <property type="entry name" value="GLYCOSYL HYDROLASE-RELATED"/>
    <property type="match status" value="1"/>
</dbReference>
<feature type="domain" description="GH16" evidence="13">
    <location>
        <begin position="118"/>
        <end position="365"/>
    </location>
</feature>
<dbReference type="InterPro" id="IPR013320">
    <property type="entry name" value="ConA-like_dom_sf"/>
</dbReference>
<dbReference type="Proteomes" id="UP000019804">
    <property type="component" value="Unassembled WGS sequence"/>
</dbReference>
<evidence type="ECO:0000256" key="5">
    <source>
        <dbReference type="ARBA" id="ARBA00022475"/>
    </source>
</evidence>
<keyword evidence="12" id="KW-0812">Transmembrane</keyword>
<keyword evidence="12" id="KW-1133">Transmembrane helix</keyword>
<keyword evidence="6" id="KW-0325">Glycoprotein</keyword>
<evidence type="ECO:0000256" key="10">
    <source>
        <dbReference type="ARBA" id="ARBA00023288"/>
    </source>
</evidence>
<keyword evidence="6" id="KW-0336">GPI-anchor</keyword>
<dbReference type="HOGENOM" id="CLU_016972_1_0_1"/>
<evidence type="ECO:0000256" key="2">
    <source>
        <dbReference type="ARBA" id="ARBA00004609"/>
    </source>
</evidence>
<keyword evidence="5" id="KW-1003">Cell membrane</keyword>
<evidence type="ECO:0000256" key="1">
    <source>
        <dbReference type="ARBA" id="ARBA00000124"/>
    </source>
</evidence>
<dbReference type="CDD" id="cd02181">
    <property type="entry name" value="GH16_fungal_Lam16A_glucanase"/>
    <property type="match status" value="1"/>
</dbReference>
<dbReference type="InterPro" id="IPR000757">
    <property type="entry name" value="Beta-glucanase-like"/>
</dbReference>
<dbReference type="RefSeq" id="XP_040636548.1">
    <property type="nucleotide sequence ID" value="XM_040785832.1"/>
</dbReference>
<evidence type="ECO:0000313" key="15">
    <source>
        <dbReference type="Proteomes" id="UP000019804"/>
    </source>
</evidence>
<feature type="transmembrane region" description="Helical" evidence="12">
    <location>
        <begin position="80"/>
        <end position="100"/>
    </location>
</feature>
<keyword evidence="8" id="KW-0119">Carbohydrate metabolism</keyword>
<dbReference type="EC" id="3.2.1.6" evidence="4"/>
<comment type="subcellular location">
    <subcellularLocation>
        <location evidence="2">Cell membrane</location>
        <topology evidence="2">Lipid-anchor</topology>
        <topology evidence="2">GPI-anchor</topology>
    </subcellularLocation>
</comment>
<comment type="similarity">
    <text evidence="3">Belongs to the glycosyl hydrolase 16 family.</text>
</comment>
<keyword evidence="8" id="KW-0624">Polysaccharide degradation</keyword>
<name>A0A017S9I9_ASPRC</name>
<dbReference type="STRING" id="1388766.A0A017S9I9"/>
<dbReference type="EMBL" id="KK088434">
    <property type="protein sequence ID" value="EYE92860.1"/>
    <property type="molecule type" value="Genomic_DNA"/>
</dbReference>
<keyword evidence="10" id="KW-0449">Lipoprotein</keyword>
<evidence type="ECO:0000256" key="12">
    <source>
        <dbReference type="SAM" id="Phobius"/>
    </source>
</evidence>
<keyword evidence="9 12" id="KW-0472">Membrane</keyword>
<keyword evidence="8" id="KW-0136">Cellulose degradation</keyword>
<dbReference type="Pfam" id="PF26113">
    <property type="entry name" value="GH16_XgeA"/>
    <property type="match status" value="1"/>
</dbReference>
<dbReference type="OrthoDB" id="192832at2759"/>
<evidence type="ECO:0000256" key="6">
    <source>
        <dbReference type="ARBA" id="ARBA00022622"/>
    </source>
</evidence>
<evidence type="ECO:0000256" key="3">
    <source>
        <dbReference type="ARBA" id="ARBA00006865"/>
    </source>
</evidence>
<keyword evidence="15" id="KW-1185">Reference proteome</keyword>
<evidence type="ECO:0000256" key="8">
    <source>
        <dbReference type="ARBA" id="ARBA00023001"/>
    </source>
</evidence>
<evidence type="ECO:0000256" key="11">
    <source>
        <dbReference type="ARBA" id="ARBA00023295"/>
    </source>
</evidence>
<dbReference type="PROSITE" id="PS51762">
    <property type="entry name" value="GH16_2"/>
    <property type="match status" value="1"/>
</dbReference>
<dbReference type="GO" id="GO:0030245">
    <property type="term" value="P:cellulose catabolic process"/>
    <property type="evidence" value="ECO:0007669"/>
    <property type="project" value="UniProtKB-KW"/>
</dbReference>
<accession>A0A017S9I9</accession>
<evidence type="ECO:0000313" key="14">
    <source>
        <dbReference type="EMBL" id="EYE92860.1"/>
    </source>
</evidence>
<dbReference type="FunFam" id="2.60.120.200:FF:000114">
    <property type="entry name" value="Probable endo-1,3(4)-beta-glucanase NFIA_089530"/>
    <property type="match status" value="1"/>
</dbReference>
<evidence type="ECO:0000259" key="13">
    <source>
        <dbReference type="PROSITE" id="PS51762"/>
    </source>
</evidence>
<dbReference type="PANTHER" id="PTHR10963:SF42">
    <property type="entry name" value="PUTATIVE (AFU_ORTHOLOGUE AFUA_5G02280)-RELATED"/>
    <property type="match status" value="1"/>
</dbReference>
<evidence type="ECO:0000256" key="9">
    <source>
        <dbReference type="ARBA" id="ARBA00023136"/>
    </source>
</evidence>
<evidence type="ECO:0000256" key="7">
    <source>
        <dbReference type="ARBA" id="ARBA00022801"/>
    </source>
</evidence>
<dbReference type="GO" id="GO:0098552">
    <property type="term" value="C:side of membrane"/>
    <property type="evidence" value="ECO:0007669"/>
    <property type="project" value="UniProtKB-KW"/>
</dbReference>
<proteinExistence type="inferred from homology"/>
<gene>
    <name evidence="14" type="ORF">EURHEDRAFT_505290</name>
</gene>
<reference evidence="15" key="1">
    <citation type="journal article" date="2014" name="Nat. Commun.">
        <title>Genomic adaptations of the halophilic Dead Sea filamentous fungus Eurotium rubrum.</title>
        <authorList>
            <person name="Kis-Papo T."/>
            <person name="Weig A.R."/>
            <person name="Riley R."/>
            <person name="Persoh D."/>
            <person name="Salamov A."/>
            <person name="Sun H."/>
            <person name="Lipzen A."/>
            <person name="Wasser S.P."/>
            <person name="Rambold G."/>
            <person name="Grigoriev I.V."/>
            <person name="Nevo E."/>
        </authorList>
    </citation>
    <scope>NUCLEOTIDE SEQUENCE [LARGE SCALE GENOMIC DNA]</scope>
    <source>
        <strain evidence="15">CBS 135680</strain>
    </source>
</reference>
<evidence type="ECO:0000256" key="4">
    <source>
        <dbReference type="ARBA" id="ARBA00012599"/>
    </source>
</evidence>
<dbReference type="GeneID" id="63700956"/>
<protein>
    <recommendedName>
        <fullName evidence="4">endo-1,3(4)-beta-glucanase</fullName>
        <ecNumber evidence="4">3.2.1.6</ecNumber>
    </recommendedName>
</protein>
<dbReference type="AlphaFoldDB" id="A0A017S9I9"/>
<dbReference type="GO" id="GO:0005886">
    <property type="term" value="C:plasma membrane"/>
    <property type="evidence" value="ECO:0007669"/>
    <property type="project" value="UniProtKB-SubCell"/>
</dbReference>
<keyword evidence="11" id="KW-0326">Glycosidase</keyword>